<comment type="caution">
    <text evidence="1">The sequence shown here is derived from an EMBL/GenBank/DDBJ whole genome shotgun (WGS) entry which is preliminary data.</text>
</comment>
<dbReference type="Proteomes" id="UP000821865">
    <property type="component" value="Chromosome 9"/>
</dbReference>
<evidence type="ECO:0000313" key="1">
    <source>
        <dbReference type="EMBL" id="KAH7933088.1"/>
    </source>
</evidence>
<protein>
    <submittedName>
        <fullName evidence="1">Uncharacterized protein</fullName>
    </submittedName>
</protein>
<reference evidence="1" key="1">
    <citation type="submission" date="2020-05" db="EMBL/GenBank/DDBJ databases">
        <title>Large-scale comparative analyses of tick genomes elucidate their genetic diversity and vector capacities.</title>
        <authorList>
            <person name="Jia N."/>
            <person name="Wang J."/>
            <person name="Shi W."/>
            <person name="Du L."/>
            <person name="Sun Y."/>
            <person name="Zhan W."/>
            <person name="Jiang J."/>
            <person name="Wang Q."/>
            <person name="Zhang B."/>
            <person name="Ji P."/>
            <person name="Sakyi L.B."/>
            <person name="Cui X."/>
            <person name="Yuan T."/>
            <person name="Jiang B."/>
            <person name="Yang W."/>
            <person name="Lam T.T.-Y."/>
            <person name="Chang Q."/>
            <person name="Ding S."/>
            <person name="Wang X."/>
            <person name="Zhu J."/>
            <person name="Ruan X."/>
            <person name="Zhao L."/>
            <person name="Wei J."/>
            <person name="Que T."/>
            <person name="Du C."/>
            <person name="Cheng J."/>
            <person name="Dai P."/>
            <person name="Han X."/>
            <person name="Huang E."/>
            <person name="Gao Y."/>
            <person name="Liu J."/>
            <person name="Shao H."/>
            <person name="Ye R."/>
            <person name="Li L."/>
            <person name="Wei W."/>
            <person name="Wang X."/>
            <person name="Wang C."/>
            <person name="Yang T."/>
            <person name="Huo Q."/>
            <person name="Li W."/>
            <person name="Guo W."/>
            <person name="Chen H."/>
            <person name="Zhou L."/>
            <person name="Ni X."/>
            <person name="Tian J."/>
            <person name="Zhou Y."/>
            <person name="Sheng Y."/>
            <person name="Liu T."/>
            <person name="Pan Y."/>
            <person name="Xia L."/>
            <person name="Li J."/>
            <person name="Zhao F."/>
            <person name="Cao W."/>
        </authorList>
    </citation>
    <scope>NUCLEOTIDE SEQUENCE</scope>
    <source>
        <strain evidence="1">Dsil-2018</strain>
    </source>
</reference>
<organism evidence="1 2">
    <name type="scientific">Dermacentor silvarum</name>
    <name type="common">Tick</name>
    <dbReference type="NCBI Taxonomy" id="543639"/>
    <lineage>
        <taxon>Eukaryota</taxon>
        <taxon>Metazoa</taxon>
        <taxon>Ecdysozoa</taxon>
        <taxon>Arthropoda</taxon>
        <taxon>Chelicerata</taxon>
        <taxon>Arachnida</taxon>
        <taxon>Acari</taxon>
        <taxon>Parasitiformes</taxon>
        <taxon>Ixodida</taxon>
        <taxon>Ixodoidea</taxon>
        <taxon>Ixodidae</taxon>
        <taxon>Rhipicephalinae</taxon>
        <taxon>Dermacentor</taxon>
    </lineage>
</organism>
<accession>A0ACB8C2M6</accession>
<dbReference type="EMBL" id="CM023478">
    <property type="protein sequence ID" value="KAH7933088.1"/>
    <property type="molecule type" value="Genomic_DNA"/>
</dbReference>
<sequence length="424" mass="47261">MSNRRRKSESLSLSSPTTSTSNTKPAPPTKKPAVRTRMILKRSPLPRLPTDFFKIVFRPKGGMNLKKFTVIELLQATICGAKVNVADARRDDQARVNPTNNSYTVATPSEQRAQQYVAIKNIQLEDETFELNAYIAPPDESVRGICYNIYSGHSNHEMLQDLQQRNKGKNFEIAGARRLGQTKSVLIIFVNTTRVPESIDLFGGVVRCYYFKPKIEACFNCRRPGHRADVCPQVKQELCYRCGQSHPKKENPDCTPKCIVCKGDHVTGTRRCKFRYEKQRKPATSPAPPKKNDGHVSRSRSPSATRGPGTRSRSRSSSFPPLSRSVSKDRSKQAHVVLQPVTEGSPILARESRSMRLSLLVELGQPASECCIPALALPPPLESRLSFPELQEMGIHRVRRAVLWEGASHGADVALELVGLSSYV</sequence>
<name>A0ACB8C2M6_DERSI</name>
<gene>
    <name evidence="1" type="ORF">HPB49_007950</name>
</gene>
<evidence type="ECO:0000313" key="2">
    <source>
        <dbReference type="Proteomes" id="UP000821865"/>
    </source>
</evidence>
<proteinExistence type="predicted"/>
<keyword evidence="2" id="KW-1185">Reference proteome</keyword>